<evidence type="ECO:0000313" key="2">
    <source>
        <dbReference type="EMBL" id="PRH83162.1"/>
    </source>
</evidence>
<dbReference type="AlphaFoldDB" id="A0A2P6MB24"/>
<dbReference type="InterPro" id="IPR003491">
    <property type="entry name" value="REP-like_C"/>
</dbReference>
<evidence type="ECO:0000259" key="1">
    <source>
        <dbReference type="Pfam" id="PF02486"/>
    </source>
</evidence>
<gene>
    <name evidence="2" type="ORF">C6N40_03080</name>
</gene>
<keyword evidence="3" id="KW-1185">Reference proteome</keyword>
<dbReference type="Proteomes" id="UP000241736">
    <property type="component" value="Unassembled WGS sequence"/>
</dbReference>
<reference evidence="2 3" key="1">
    <citation type="submission" date="2018-03" db="EMBL/GenBank/DDBJ databases">
        <title>Arenimonas caeni sp. nov., isolated from activated sludge.</title>
        <authorList>
            <person name="Liu H."/>
        </authorList>
    </citation>
    <scope>NUCLEOTIDE SEQUENCE [LARGE SCALE GENOMIC DNA]</scope>
    <source>
        <strain evidence="3">z29</strain>
    </source>
</reference>
<proteinExistence type="predicted"/>
<evidence type="ECO:0000313" key="3">
    <source>
        <dbReference type="Proteomes" id="UP000241736"/>
    </source>
</evidence>
<sequence length="300" mass="32879">MVKRAHGADEDHETAKVLPSDILDWLLPGHALKADIFETKGWQGYKQSARIFAPGLADPVGIMARDGNADTICVSITGSGMFAVDLRRARLALEHYGARITRIDAAFDDLDGEFVALDLLRYDAVCGMFDGGNRPSSRSFVDDLGTGAGSALYVGRKGDKQLNAYEKGKQQGDRFSPWVRVEVRLWSKNRLLPLEMLDSPLGAILGAYPHLRQYLPEASPTRARTMRRQVEARAEDMTDWLRSAAGKSLGALRAAAKQAGATDSEVLDLLTRDGMPSRFVGIPEEVAIYRTAEFLQGAIQ</sequence>
<protein>
    <recommendedName>
        <fullName evidence="1">Replication initiation protein-like C-terminal domain-containing protein</fullName>
    </recommendedName>
</protein>
<dbReference type="OrthoDB" id="9809126at2"/>
<feature type="domain" description="Replication initiation protein-like C-terminal" evidence="1">
    <location>
        <begin position="99"/>
        <end position="257"/>
    </location>
</feature>
<comment type="caution">
    <text evidence="2">The sequence shown here is derived from an EMBL/GenBank/DDBJ whole genome shotgun (WGS) entry which is preliminary data.</text>
</comment>
<dbReference type="Pfam" id="PF02486">
    <property type="entry name" value="Rep_trans"/>
    <property type="match status" value="1"/>
</dbReference>
<organism evidence="2 3">
    <name type="scientific">Arenimonas caeni</name>
    <dbReference type="NCBI Taxonomy" id="2058085"/>
    <lineage>
        <taxon>Bacteria</taxon>
        <taxon>Pseudomonadati</taxon>
        <taxon>Pseudomonadota</taxon>
        <taxon>Gammaproteobacteria</taxon>
        <taxon>Lysobacterales</taxon>
        <taxon>Lysobacteraceae</taxon>
        <taxon>Arenimonas</taxon>
    </lineage>
</organism>
<dbReference type="EMBL" id="PVLF01000003">
    <property type="protein sequence ID" value="PRH83162.1"/>
    <property type="molecule type" value="Genomic_DNA"/>
</dbReference>
<accession>A0A2P6MB24</accession>
<name>A0A2P6MB24_9GAMM</name>